<sequence>MGRLQSLAIALAGLVVSTGLAYPACAPDRVDIRGDFGSARFSVELAVTPQEQARGLMFRDSMPKMDGMLFLYAQARDVSFWMRNTLIPLDMLFIDAEGRVLRVHANAVPLDETPINAGGPTIAVLEINGGLAETLGIEAGAEVRSPALPQENAAWPCD</sequence>
<dbReference type="Gene3D" id="2.60.120.1140">
    <property type="entry name" value="Protein of unknown function DUF192"/>
    <property type="match status" value="1"/>
</dbReference>
<dbReference type="PANTHER" id="PTHR37953">
    <property type="entry name" value="UPF0127 PROTEIN MJ1496"/>
    <property type="match status" value="1"/>
</dbReference>
<evidence type="ECO:0000313" key="2">
    <source>
        <dbReference type="EMBL" id="SFI27038.1"/>
    </source>
</evidence>
<dbReference type="InterPro" id="IPR038695">
    <property type="entry name" value="Saro_0823-like_sf"/>
</dbReference>
<evidence type="ECO:0008006" key="4">
    <source>
        <dbReference type="Google" id="ProtNLM"/>
    </source>
</evidence>
<evidence type="ECO:0000256" key="1">
    <source>
        <dbReference type="SAM" id="SignalP"/>
    </source>
</evidence>
<feature type="chain" id="PRO_5011481556" description="DUF192 domain-containing protein" evidence="1">
    <location>
        <begin position="22"/>
        <end position="158"/>
    </location>
</feature>
<dbReference type="OrthoDB" id="9808290at2"/>
<evidence type="ECO:0000313" key="3">
    <source>
        <dbReference type="Proteomes" id="UP000199110"/>
    </source>
</evidence>
<reference evidence="2 3" key="1">
    <citation type="submission" date="2016-10" db="EMBL/GenBank/DDBJ databases">
        <authorList>
            <person name="de Groot N.N."/>
        </authorList>
    </citation>
    <scope>NUCLEOTIDE SEQUENCE [LARGE SCALE GENOMIC DNA]</scope>
    <source>
        <strain evidence="2 3">DSM 19073</strain>
    </source>
</reference>
<keyword evidence="1" id="KW-0732">Signal</keyword>
<dbReference type="AlphaFoldDB" id="A0A1I3GU34"/>
<dbReference type="RefSeq" id="WP_092776468.1">
    <property type="nucleotide sequence ID" value="NZ_FORA01000001.1"/>
</dbReference>
<organism evidence="2 3">
    <name type="scientific">Jannaschia pohangensis</name>
    <dbReference type="NCBI Taxonomy" id="390807"/>
    <lineage>
        <taxon>Bacteria</taxon>
        <taxon>Pseudomonadati</taxon>
        <taxon>Pseudomonadota</taxon>
        <taxon>Alphaproteobacteria</taxon>
        <taxon>Rhodobacterales</taxon>
        <taxon>Roseobacteraceae</taxon>
        <taxon>Jannaschia</taxon>
    </lineage>
</organism>
<dbReference type="Proteomes" id="UP000199110">
    <property type="component" value="Unassembled WGS sequence"/>
</dbReference>
<name>A0A1I3GU34_9RHOB</name>
<accession>A0A1I3GU34</accession>
<dbReference type="STRING" id="390807.SAMN04488095_0334"/>
<dbReference type="InterPro" id="IPR003795">
    <property type="entry name" value="DUF192"/>
</dbReference>
<dbReference type="Pfam" id="PF02643">
    <property type="entry name" value="DUF192"/>
    <property type="match status" value="1"/>
</dbReference>
<gene>
    <name evidence="2" type="ORF">SAMN04488095_0334</name>
</gene>
<feature type="signal peptide" evidence="1">
    <location>
        <begin position="1"/>
        <end position="21"/>
    </location>
</feature>
<dbReference type="EMBL" id="FORA01000001">
    <property type="protein sequence ID" value="SFI27038.1"/>
    <property type="molecule type" value="Genomic_DNA"/>
</dbReference>
<protein>
    <recommendedName>
        <fullName evidence="4">DUF192 domain-containing protein</fullName>
    </recommendedName>
</protein>
<proteinExistence type="predicted"/>
<keyword evidence="3" id="KW-1185">Reference proteome</keyword>
<dbReference type="PANTHER" id="PTHR37953:SF1">
    <property type="entry name" value="UPF0127 PROTEIN MJ1496"/>
    <property type="match status" value="1"/>
</dbReference>